<feature type="region of interest" description="Disordered" evidence="7">
    <location>
        <begin position="74"/>
        <end position="97"/>
    </location>
</feature>
<keyword evidence="3" id="KW-0813">Transport</keyword>
<comment type="caution">
    <text evidence="9">The sequence shown here is derived from an EMBL/GenBank/DDBJ whole genome shotgun (WGS) entry which is preliminary data.</text>
</comment>
<evidence type="ECO:0000259" key="8">
    <source>
        <dbReference type="Pfam" id="PF07928"/>
    </source>
</evidence>
<dbReference type="PANTHER" id="PTHR12965">
    <property type="entry name" value="VACUOLAR PROTEIN SORTING 54"/>
    <property type="match status" value="1"/>
</dbReference>
<feature type="compositionally biased region" description="Basic and acidic residues" evidence="7">
    <location>
        <begin position="836"/>
        <end position="848"/>
    </location>
</feature>
<evidence type="ECO:0000256" key="7">
    <source>
        <dbReference type="SAM" id="MobiDB-lite"/>
    </source>
</evidence>
<evidence type="ECO:0000256" key="5">
    <source>
        <dbReference type="ARBA" id="ARBA00023034"/>
    </source>
</evidence>
<keyword evidence="5" id="KW-0333">Golgi apparatus</keyword>
<evidence type="ECO:0000313" key="10">
    <source>
        <dbReference type="Proteomes" id="UP001605036"/>
    </source>
</evidence>
<dbReference type="InterPro" id="IPR012501">
    <property type="entry name" value="Vps54_C"/>
</dbReference>
<keyword evidence="4" id="KW-0653">Protein transport</keyword>
<comment type="similarity">
    <text evidence="2">Belongs to the VPS54 family.</text>
</comment>
<feature type="compositionally biased region" description="Basic and acidic residues" evidence="7">
    <location>
        <begin position="818"/>
        <end position="827"/>
    </location>
</feature>
<dbReference type="AlphaFoldDB" id="A0ABD1YAT1"/>
<gene>
    <name evidence="9" type="ORF">R1flu_008124</name>
</gene>
<dbReference type="GO" id="GO:0015031">
    <property type="term" value="P:protein transport"/>
    <property type="evidence" value="ECO:0007669"/>
    <property type="project" value="UniProtKB-KW"/>
</dbReference>
<keyword evidence="10" id="KW-1185">Reference proteome</keyword>
<evidence type="ECO:0000256" key="4">
    <source>
        <dbReference type="ARBA" id="ARBA00022927"/>
    </source>
</evidence>
<evidence type="ECO:0000256" key="6">
    <source>
        <dbReference type="ARBA" id="ARBA00023054"/>
    </source>
</evidence>
<comment type="subcellular location">
    <subcellularLocation>
        <location evidence="1">Golgi apparatus</location>
        <location evidence="1">trans-Golgi network</location>
    </subcellularLocation>
</comment>
<sequence>MDGKFGGAGEILAKTDAYITFNKYIVQLTFRNRDHAMRGYLQMKLANNAETGSPTETLRLCRVTTEDGKHGTDVYGNLLKRSTGASPSGGGSSYHSFSREARRSLSGEVSTAGQESDTRAFGQSLASVLNNPKLGKAGIYSADSSWGSWLFQGSSDPLLDVAPPPLPSETLPEVRRDYFQLYLDSIGEAYGRYVAVRDHSSREQDSNIANQGDGLVACLREIPSLYFDEDFDLDEGSIFQQACPFSSIPQNMMLQEKLSHYLDLVEVHLVKEISARSDSFFEALRQLEVLNGRIIEACNQIRVLQETVKLLDGDLVESASQIQSLGSRRDNLLALHQQLKLVAYVNQALSALRLLVSAADCAGALDVIDDLQHLLKGDELVRLHCFRRLGDQLASAMDSVNSTLAADFVRTAIHDTRDLESSAMVSLFHTRVKDYLSSVKAMISVEGKNDEEEESSLRDQLLPTVIGLLRTSKLPSILRVYRDTLIIDIKATIKTLVAELLPVLFTRPAEGDLPSADRQADMEVGGLSLACKLRALPAESFVQLLTAVFGTVQVRILRAAEVRSVVEQIIGGLHGSYAAAAVAAAFASGAAAAAAAAAAEAAQEVQLEPFPTGSRVLPSTGGSVIRTRESSGASSSISRQFRADVLRENTEAICAACDAAHGRWAKLLGVRALIHPKLRLQEFLSIYNITQDFITATEKVGGRLGYSIRGILQSQSKSFVDYQHSTRMAKIMAVLEQETWVAIDAPDEFQAIVDSLTAAEPVSNGSLESSGGTPNHSEGCKELDILDSRTSGEEEASEDQQADRNIERASCGIAADGDASKSSETVHEGNGLMSEEDSHTAAGEDKQDQSMSVQAQMLDTEKEVNPCIPAQLKSTSPNKRSVVSGTSSKLPVQTAVNVSSESGGDAVGKKKGKERPSVKTLQVRGASFHTVNCGLILLKMVAEYIDISNVLPTLATEVVHRVAEILKTYNQRTCQLVLGAGAMQVSGLKSITAKHLALASQTISFFYALIPDIRRLLSVHVPEARKALLLTEIYRVGQDYSTHRDEIHSKLVQIMKERLLHHLKAVPQIVEGWNKADDDDLHPTQFARSLTKEVGVLFRVVSPILLEADTRSVFTRVIALFHSQIAEMFSRLEISTPHGKRKLYRDIQLILTCIRGLPSDDVTVDGIQKPRELDEFLTQRYGIEAPQ</sequence>
<reference evidence="9 10" key="1">
    <citation type="submission" date="2024-09" db="EMBL/GenBank/DDBJ databases">
        <title>Chromosome-scale assembly of Riccia fluitans.</title>
        <authorList>
            <person name="Paukszto L."/>
            <person name="Sawicki J."/>
            <person name="Karawczyk K."/>
            <person name="Piernik-Szablinska J."/>
            <person name="Szczecinska M."/>
            <person name="Mazdziarz M."/>
        </authorList>
    </citation>
    <scope>NUCLEOTIDE SEQUENCE [LARGE SCALE GENOMIC DNA]</scope>
    <source>
        <strain evidence="9">Rf_01</strain>
        <tissue evidence="9">Aerial parts of the thallus</tissue>
    </source>
</reference>
<dbReference type="Pfam" id="PF07928">
    <property type="entry name" value="Vps54"/>
    <property type="match status" value="1"/>
</dbReference>
<dbReference type="InterPro" id="IPR039745">
    <property type="entry name" value="Vps54"/>
</dbReference>
<dbReference type="GO" id="GO:0005794">
    <property type="term" value="C:Golgi apparatus"/>
    <property type="evidence" value="ECO:0007669"/>
    <property type="project" value="UniProtKB-SubCell"/>
</dbReference>
<evidence type="ECO:0000313" key="9">
    <source>
        <dbReference type="EMBL" id="KAL2623879.1"/>
    </source>
</evidence>
<dbReference type="EMBL" id="JBHFFA010000005">
    <property type="protein sequence ID" value="KAL2623879.1"/>
    <property type="molecule type" value="Genomic_DNA"/>
</dbReference>
<evidence type="ECO:0000256" key="2">
    <source>
        <dbReference type="ARBA" id="ARBA00009150"/>
    </source>
</evidence>
<name>A0ABD1YAT1_9MARC</name>
<dbReference type="PANTHER" id="PTHR12965:SF0">
    <property type="entry name" value="VACUOLAR PROTEIN SORTING-ASSOCIATED PROTEIN 54"/>
    <property type="match status" value="1"/>
</dbReference>
<keyword evidence="6" id="KW-0175">Coiled coil</keyword>
<feature type="region of interest" description="Disordered" evidence="7">
    <location>
        <begin position="870"/>
        <end position="918"/>
    </location>
</feature>
<feature type="domain" description="Vacuolar protein sorting-associated protein 54 C-terminal" evidence="8">
    <location>
        <begin position="926"/>
        <end position="1058"/>
    </location>
</feature>
<proteinExistence type="inferred from homology"/>
<dbReference type="Proteomes" id="UP001605036">
    <property type="component" value="Unassembled WGS sequence"/>
</dbReference>
<evidence type="ECO:0000256" key="1">
    <source>
        <dbReference type="ARBA" id="ARBA00004601"/>
    </source>
</evidence>
<protein>
    <recommendedName>
        <fullName evidence="8">Vacuolar protein sorting-associated protein 54 C-terminal domain-containing protein</fullName>
    </recommendedName>
</protein>
<accession>A0ABD1YAT1</accession>
<evidence type="ECO:0000256" key="3">
    <source>
        <dbReference type="ARBA" id="ARBA00022448"/>
    </source>
</evidence>
<feature type="compositionally biased region" description="Polar residues" evidence="7">
    <location>
        <begin position="872"/>
        <end position="902"/>
    </location>
</feature>
<organism evidence="9 10">
    <name type="scientific">Riccia fluitans</name>
    <dbReference type="NCBI Taxonomy" id="41844"/>
    <lineage>
        <taxon>Eukaryota</taxon>
        <taxon>Viridiplantae</taxon>
        <taxon>Streptophyta</taxon>
        <taxon>Embryophyta</taxon>
        <taxon>Marchantiophyta</taxon>
        <taxon>Marchantiopsida</taxon>
        <taxon>Marchantiidae</taxon>
        <taxon>Marchantiales</taxon>
        <taxon>Ricciaceae</taxon>
        <taxon>Riccia</taxon>
    </lineage>
</organism>
<feature type="region of interest" description="Disordered" evidence="7">
    <location>
        <begin position="813"/>
        <end position="852"/>
    </location>
</feature>
<dbReference type="Gene3D" id="6.10.250.860">
    <property type="match status" value="1"/>
</dbReference>